<reference evidence="1 2" key="2">
    <citation type="journal article" date="2022" name="Mol. Ecol. Resour.">
        <title>The genomes of chicory, endive, great burdock and yacon provide insights into Asteraceae paleo-polyploidization history and plant inulin production.</title>
        <authorList>
            <person name="Fan W."/>
            <person name="Wang S."/>
            <person name="Wang H."/>
            <person name="Wang A."/>
            <person name="Jiang F."/>
            <person name="Liu H."/>
            <person name="Zhao H."/>
            <person name="Xu D."/>
            <person name="Zhang Y."/>
        </authorList>
    </citation>
    <scope>NUCLEOTIDE SEQUENCE [LARGE SCALE GENOMIC DNA]</scope>
    <source>
        <strain evidence="2">cv. Yunnan</strain>
        <tissue evidence="1">Leaves</tissue>
    </source>
</reference>
<dbReference type="EMBL" id="CM042022">
    <property type="protein sequence ID" value="KAI3815284.1"/>
    <property type="molecule type" value="Genomic_DNA"/>
</dbReference>
<gene>
    <name evidence="1" type="ORF">L1987_14946</name>
</gene>
<sequence length="173" mass="18436">MTLEGSTTAPTSLCHKDSSTAAATLPSPPQKPTEDDQYLALSLMLLSRDNSTTPPRHHSDDVMSMSYTCNVCHKGFPTYQALGGHKSSHRRNIQSNSDDHPSTSASTGKGHECSVCHRSFSTGQALGGHKRRHYEGGNLGTGAAVSGVLGQPRDFDLNLPACPEYRLGLSIDG</sequence>
<evidence type="ECO:0000313" key="2">
    <source>
        <dbReference type="Proteomes" id="UP001056120"/>
    </source>
</evidence>
<name>A0ACB9J511_9ASTR</name>
<dbReference type="Proteomes" id="UP001056120">
    <property type="component" value="Linkage Group LG05"/>
</dbReference>
<reference evidence="2" key="1">
    <citation type="journal article" date="2022" name="Mol. Ecol. Resour.">
        <title>The genomes of chicory, endive, great burdock and yacon provide insights into Asteraceae palaeo-polyploidization history and plant inulin production.</title>
        <authorList>
            <person name="Fan W."/>
            <person name="Wang S."/>
            <person name="Wang H."/>
            <person name="Wang A."/>
            <person name="Jiang F."/>
            <person name="Liu H."/>
            <person name="Zhao H."/>
            <person name="Xu D."/>
            <person name="Zhang Y."/>
        </authorList>
    </citation>
    <scope>NUCLEOTIDE SEQUENCE [LARGE SCALE GENOMIC DNA]</scope>
    <source>
        <strain evidence="2">cv. Yunnan</strain>
    </source>
</reference>
<keyword evidence="2" id="KW-1185">Reference proteome</keyword>
<proteinExistence type="predicted"/>
<accession>A0ACB9J511</accession>
<comment type="caution">
    <text evidence="1">The sequence shown here is derived from an EMBL/GenBank/DDBJ whole genome shotgun (WGS) entry which is preliminary data.</text>
</comment>
<protein>
    <submittedName>
        <fullName evidence="1">Uncharacterized protein</fullName>
    </submittedName>
</protein>
<organism evidence="1 2">
    <name type="scientific">Smallanthus sonchifolius</name>
    <dbReference type="NCBI Taxonomy" id="185202"/>
    <lineage>
        <taxon>Eukaryota</taxon>
        <taxon>Viridiplantae</taxon>
        <taxon>Streptophyta</taxon>
        <taxon>Embryophyta</taxon>
        <taxon>Tracheophyta</taxon>
        <taxon>Spermatophyta</taxon>
        <taxon>Magnoliopsida</taxon>
        <taxon>eudicotyledons</taxon>
        <taxon>Gunneridae</taxon>
        <taxon>Pentapetalae</taxon>
        <taxon>asterids</taxon>
        <taxon>campanulids</taxon>
        <taxon>Asterales</taxon>
        <taxon>Asteraceae</taxon>
        <taxon>Asteroideae</taxon>
        <taxon>Heliantheae alliance</taxon>
        <taxon>Millerieae</taxon>
        <taxon>Smallanthus</taxon>
    </lineage>
</organism>
<evidence type="ECO:0000313" key="1">
    <source>
        <dbReference type="EMBL" id="KAI3815284.1"/>
    </source>
</evidence>